<dbReference type="AlphaFoldDB" id="E5L9G8"/>
<protein>
    <recommendedName>
        <fullName evidence="3">Zasp-like motif domain-containing protein</fullName>
    </recommendedName>
</protein>
<dbReference type="EMBL" id="HQ383949">
    <property type="protein sequence ID" value="ADQ64442.1"/>
    <property type="molecule type" value="mRNA"/>
</dbReference>
<accession>E5L9G8</accession>
<proteinExistence type="evidence at transcript level"/>
<organism evidence="2">
    <name type="scientific">Bactrocera oleae</name>
    <name type="common">Olive fruit fly</name>
    <name type="synonym">Dacus oleae</name>
    <dbReference type="NCBI Taxonomy" id="104688"/>
    <lineage>
        <taxon>Eukaryota</taxon>
        <taxon>Metazoa</taxon>
        <taxon>Ecdysozoa</taxon>
        <taxon>Arthropoda</taxon>
        <taxon>Hexapoda</taxon>
        <taxon>Insecta</taxon>
        <taxon>Pterygota</taxon>
        <taxon>Neoptera</taxon>
        <taxon>Endopterygota</taxon>
        <taxon>Diptera</taxon>
        <taxon>Brachycera</taxon>
        <taxon>Muscomorpha</taxon>
        <taxon>Tephritoidea</taxon>
        <taxon>Tephritidae</taxon>
        <taxon>Bactrocera</taxon>
        <taxon>Daculus</taxon>
    </lineage>
</organism>
<feature type="region of interest" description="Disordered" evidence="1">
    <location>
        <begin position="38"/>
        <end position="106"/>
    </location>
</feature>
<evidence type="ECO:0008006" key="3">
    <source>
        <dbReference type="Google" id="ProtNLM"/>
    </source>
</evidence>
<name>E5L9G8_BACOL</name>
<reference evidence="2" key="1">
    <citation type="journal article" date="2011" name="Mol. Genet. Genomics">
        <title>Isolation, annotation and applications of expressed sequence tags from the olive fly, Bactrocera oleae.</title>
        <authorList>
            <person name="Tsoumani K.T."/>
            <person name="Augustinos A.A."/>
            <person name="Kakani E.G."/>
            <person name="Drosopoulou E."/>
            <person name="Mavragani-Tsipidou P."/>
            <person name="Mathiopoulos K.D."/>
        </authorList>
    </citation>
    <scope>NUCLEOTIDE SEQUENCE</scope>
</reference>
<feature type="compositionally biased region" description="Low complexity" evidence="1">
    <location>
        <begin position="51"/>
        <end position="77"/>
    </location>
</feature>
<sequence length="189" mass="21481">MVSQWQLINNNYKNMDGYKRVAWPPVSEERVVREFTPQPTSAHYPVSGSLPQQPGQQQQPLQQQQQQQHTAPANQPQHVGLDQPDHQATVQQHQAQNLPQVYRGGSPGIITLRKEAPVTQKPTPVYNAQPAAVSFQGGSNMRGDLKWPPPEYKEAAIRENEERRKLAQGPVCRPRKVNRDYTTFFAKTR</sequence>
<evidence type="ECO:0000256" key="1">
    <source>
        <dbReference type="SAM" id="MobiDB-lite"/>
    </source>
</evidence>
<evidence type="ECO:0000313" key="2">
    <source>
        <dbReference type="EMBL" id="ADQ64442.1"/>
    </source>
</evidence>
<feature type="compositionally biased region" description="Polar residues" evidence="1">
    <location>
        <begin position="86"/>
        <end position="99"/>
    </location>
</feature>